<evidence type="ECO:0000313" key="3">
    <source>
        <dbReference type="EMBL" id="KDN94750.1"/>
    </source>
</evidence>
<sequence length="216" mass="24376">MVKAQNQAKTVPQTIHTASTNTFDVKQWVKNVECYFEKVYQVSMKDLPIVNRNLAVRVVNVKEIRANTFIGSIVSPWFVNLIFKVVDEQGVDCHHQLYGVGVGESLHLKFPSGKYEFIVNYEADIGYFYTCSLVSDTTVIENQEVALSLADHCFRLVFDSAAKELDLFKPQTEKDKQGIRKVGRNVKPIGENKPSAISRRKLFGLNTSLDDAKDSP</sequence>
<evidence type="ECO:0000256" key="2">
    <source>
        <dbReference type="SAM" id="MobiDB-lite"/>
    </source>
</evidence>
<proteinExistence type="inferred from homology"/>
<dbReference type="Gene3D" id="3.30.1460.40">
    <property type="entry name" value="[NiFe]-hydrogenase assembly chaperone, HybE"/>
    <property type="match status" value="1"/>
</dbReference>
<comment type="caution">
    <text evidence="3">The sequence shown here is derived from an EMBL/GenBank/DDBJ whole genome shotgun (WGS) entry which is preliminary data.</text>
</comment>
<dbReference type="NCBIfam" id="TIGR03993">
    <property type="entry name" value="hydrog_HybE"/>
    <property type="match status" value="1"/>
</dbReference>
<dbReference type="InterPro" id="IPR038530">
    <property type="entry name" value="NiFe-hyd_HybE_sf"/>
</dbReference>
<reference evidence="3 4" key="1">
    <citation type="submission" date="2014-04" db="EMBL/GenBank/DDBJ databases">
        <title>Draft genome sequence of Hydrogenovibrio marinus MH-110, a model organism for aerobic H2 metabolism.</title>
        <authorList>
            <person name="Cha H.J."/>
            <person name="Jo B.H."/>
            <person name="Hwang B.H."/>
        </authorList>
    </citation>
    <scope>NUCLEOTIDE SEQUENCE [LARGE SCALE GENOMIC DNA]</scope>
    <source>
        <strain evidence="3 4">MH-110</strain>
    </source>
</reference>
<dbReference type="InterPro" id="IPR023994">
    <property type="entry name" value="NiFe-hyd_HybE"/>
</dbReference>
<dbReference type="AlphaFoldDB" id="A0A066ZXE0"/>
<dbReference type="RefSeq" id="WP_029908175.1">
    <property type="nucleotide sequence ID" value="NZ_AP020335.1"/>
</dbReference>
<evidence type="ECO:0000313" key="4">
    <source>
        <dbReference type="Proteomes" id="UP000027341"/>
    </source>
</evidence>
<gene>
    <name evidence="3" type="ORF">EI16_00055</name>
</gene>
<protein>
    <submittedName>
        <fullName evidence="3">Uncharacterized protein</fullName>
    </submittedName>
</protein>
<dbReference type="EMBL" id="JMIU01000001">
    <property type="protein sequence ID" value="KDN94750.1"/>
    <property type="molecule type" value="Genomic_DNA"/>
</dbReference>
<evidence type="ECO:0000256" key="1">
    <source>
        <dbReference type="ARBA" id="ARBA00006532"/>
    </source>
</evidence>
<name>A0A066ZXE0_HYDMR</name>
<accession>A0A066ZXE0</accession>
<dbReference type="Proteomes" id="UP000027341">
    <property type="component" value="Unassembled WGS sequence"/>
</dbReference>
<comment type="similarity">
    <text evidence="1">Belongs to the HupJ family.</text>
</comment>
<keyword evidence="4" id="KW-1185">Reference proteome</keyword>
<feature type="region of interest" description="Disordered" evidence="2">
    <location>
        <begin position="174"/>
        <end position="195"/>
    </location>
</feature>
<organism evidence="3 4">
    <name type="scientific">Hydrogenovibrio marinus</name>
    <dbReference type="NCBI Taxonomy" id="28885"/>
    <lineage>
        <taxon>Bacteria</taxon>
        <taxon>Pseudomonadati</taxon>
        <taxon>Pseudomonadota</taxon>
        <taxon>Gammaproteobacteria</taxon>
        <taxon>Thiotrichales</taxon>
        <taxon>Piscirickettsiaceae</taxon>
        <taxon>Hydrogenovibrio</taxon>
    </lineage>
</organism>
<dbReference type="Pfam" id="PF11939">
    <property type="entry name" value="NiFe-hyd_HybE"/>
    <property type="match status" value="1"/>
</dbReference>
<dbReference type="STRING" id="28885.EI16_00055"/>